<accession>A0A834JP50</accession>
<reference evidence="2" key="1">
    <citation type="journal article" date="2020" name="G3 (Bethesda)">
        <title>High-Quality Assemblies for Three Invasive Social Wasps from the &lt;i&gt;Vespula&lt;/i&gt; Genus.</title>
        <authorList>
            <person name="Harrop T.W.R."/>
            <person name="Guhlin J."/>
            <person name="McLaughlin G.M."/>
            <person name="Permina E."/>
            <person name="Stockwell P."/>
            <person name="Gilligan J."/>
            <person name="Le Lec M.F."/>
            <person name="Gruber M.A.M."/>
            <person name="Quinn O."/>
            <person name="Lovegrove M."/>
            <person name="Duncan E.J."/>
            <person name="Remnant E.J."/>
            <person name="Van Eeckhoven J."/>
            <person name="Graham B."/>
            <person name="Knapp R.A."/>
            <person name="Langford K.W."/>
            <person name="Kronenberg Z."/>
            <person name="Press M.O."/>
            <person name="Eacker S.M."/>
            <person name="Wilson-Rankin E.E."/>
            <person name="Purcell J."/>
            <person name="Lester P.J."/>
            <person name="Dearden P.K."/>
        </authorList>
    </citation>
    <scope>NUCLEOTIDE SEQUENCE</scope>
    <source>
        <strain evidence="2">Marl-1</strain>
    </source>
</reference>
<keyword evidence="3" id="KW-1185">Reference proteome</keyword>
<feature type="transmembrane region" description="Helical" evidence="1">
    <location>
        <begin position="56"/>
        <end position="80"/>
    </location>
</feature>
<protein>
    <submittedName>
        <fullName evidence="2">Uncharacterized protein</fullName>
    </submittedName>
</protein>
<gene>
    <name evidence="2" type="ORF">HZH66_010103</name>
</gene>
<dbReference type="Proteomes" id="UP000614350">
    <property type="component" value="Unassembled WGS sequence"/>
</dbReference>
<sequence>MGLIGTYRKMISLCERCDHCFNEVYLSIDYYSIYLLQYIELPSVPDKKQEPETKQFVGLVIGILTTVIIMLLAAIMFIFYRNRRLKAALAPSTFYDQQADLKVN</sequence>
<evidence type="ECO:0000256" key="1">
    <source>
        <dbReference type="SAM" id="Phobius"/>
    </source>
</evidence>
<proteinExistence type="predicted"/>
<evidence type="ECO:0000313" key="3">
    <source>
        <dbReference type="Proteomes" id="UP000614350"/>
    </source>
</evidence>
<evidence type="ECO:0000313" key="2">
    <source>
        <dbReference type="EMBL" id="KAF7388966.1"/>
    </source>
</evidence>
<keyword evidence="1" id="KW-1133">Transmembrane helix</keyword>
<dbReference type="EMBL" id="JACSEA010000011">
    <property type="protein sequence ID" value="KAF7388966.1"/>
    <property type="molecule type" value="Genomic_DNA"/>
</dbReference>
<name>A0A834JP50_VESVU</name>
<keyword evidence="1" id="KW-0812">Transmembrane</keyword>
<comment type="caution">
    <text evidence="2">The sequence shown here is derived from an EMBL/GenBank/DDBJ whole genome shotgun (WGS) entry which is preliminary data.</text>
</comment>
<dbReference type="AlphaFoldDB" id="A0A834JP50"/>
<keyword evidence="1" id="KW-0472">Membrane</keyword>
<organism evidence="2 3">
    <name type="scientific">Vespula vulgaris</name>
    <name type="common">Yellow jacket</name>
    <name type="synonym">Wasp</name>
    <dbReference type="NCBI Taxonomy" id="7454"/>
    <lineage>
        <taxon>Eukaryota</taxon>
        <taxon>Metazoa</taxon>
        <taxon>Ecdysozoa</taxon>
        <taxon>Arthropoda</taxon>
        <taxon>Hexapoda</taxon>
        <taxon>Insecta</taxon>
        <taxon>Pterygota</taxon>
        <taxon>Neoptera</taxon>
        <taxon>Endopterygota</taxon>
        <taxon>Hymenoptera</taxon>
        <taxon>Apocrita</taxon>
        <taxon>Aculeata</taxon>
        <taxon>Vespoidea</taxon>
        <taxon>Vespidae</taxon>
        <taxon>Vespinae</taxon>
        <taxon>Vespula</taxon>
    </lineage>
</organism>